<keyword evidence="2" id="KW-1185">Reference proteome</keyword>
<protein>
    <submittedName>
        <fullName evidence="1">Uncharacterized protein</fullName>
    </submittedName>
</protein>
<reference evidence="1" key="1">
    <citation type="journal article" date="2018" name="Int. J. Syst. Evol. Microbiol.">
        <title>Carboxylicivirga sediminis sp. nov., isolated from coastal sediment.</title>
        <authorList>
            <person name="Wang F.Q."/>
            <person name="Ren L.H."/>
            <person name="Zou R.J."/>
            <person name="Sun Y.Z."/>
            <person name="Liu X.J."/>
            <person name="Jiang F."/>
            <person name="Liu L.J."/>
        </authorList>
    </citation>
    <scope>NUCLEOTIDE SEQUENCE</scope>
    <source>
        <strain evidence="1">JR1</strain>
    </source>
</reference>
<organism evidence="1 2">
    <name type="scientific">Carboxylicivirga sediminis</name>
    <dbReference type="NCBI Taxonomy" id="2006564"/>
    <lineage>
        <taxon>Bacteria</taxon>
        <taxon>Pseudomonadati</taxon>
        <taxon>Bacteroidota</taxon>
        <taxon>Bacteroidia</taxon>
        <taxon>Marinilabiliales</taxon>
        <taxon>Marinilabiliaceae</taxon>
        <taxon>Carboxylicivirga</taxon>
    </lineage>
</organism>
<proteinExistence type="predicted"/>
<name>A0A941F8T3_9BACT</name>
<evidence type="ECO:0000313" key="2">
    <source>
        <dbReference type="Proteomes" id="UP000679220"/>
    </source>
</evidence>
<sequence>METVILSAKNRNEYVELTTGVKLVTIEVSRQNCKDVLLEVVDEQGQSKGKPLEKWLPQIKAKNIAGLRFMMNDFSTKPIEIKLTWK</sequence>
<dbReference type="RefSeq" id="WP_212192752.1">
    <property type="nucleotide sequence ID" value="NZ_JAGTAR010000038.1"/>
</dbReference>
<dbReference type="AlphaFoldDB" id="A0A941F8T3"/>
<dbReference type="EMBL" id="JAGTAR010000038">
    <property type="protein sequence ID" value="MBR8537728.1"/>
    <property type="molecule type" value="Genomic_DNA"/>
</dbReference>
<comment type="caution">
    <text evidence="1">The sequence shown here is derived from an EMBL/GenBank/DDBJ whole genome shotgun (WGS) entry which is preliminary data.</text>
</comment>
<gene>
    <name evidence="1" type="ORF">KDU71_19310</name>
</gene>
<dbReference type="Proteomes" id="UP000679220">
    <property type="component" value="Unassembled WGS sequence"/>
</dbReference>
<accession>A0A941F8T3</accession>
<evidence type="ECO:0000313" key="1">
    <source>
        <dbReference type="EMBL" id="MBR8537728.1"/>
    </source>
</evidence>
<reference evidence="1" key="2">
    <citation type="submission" date="2021-04" db="EMBL/GenBank/DDBJ databases">
        <authorList>
            <person name="Zhang T."/>
            <person name="Zhang Y."/>
            <person name="Lu D."/>
            <person name="Zuo D."/>
            <person name="Du Z."/>
        </authorList>
    </citation>
    <scope>NUCLEOTIDE SEQUENCE</scope>
    <source>
        <strain evidence="1">JR1</strain>
    </source>
</reference>